<accession>A0A0F9JZU6</accession>
<organism evidence="1">
    <name type="scientific">marine sediment metagenome</name>
    <dbReference type="NCBI Taxonomy" id="412755"/>
    <lineage>
        <taxon>unclassified sequences</taxon>
        <taxon>metagenomes</taxon>
        <taxon>ecological metagenomes</taxon>
    </lineage>
</organism>
<dbReference type="AlphaFoldDB" id="A0A0F9JZU6"/>
<feature type="non-terminal residue" evidence="1">
    <location>
        <position position="97"/>
    </location>
</feature>
<evidence type="ECO:0000313" key="1">
    <source>
        <dbReference type="EMBL" id="KKM15428.1"/>
    </source>
</evidence>
<reference evidence="1" key="1">
    <citation type="journal article" date="2015" name="Nature">
        <title>Complex archaea that bridge the gap between prokaryotes and eukaryotes.</title>
        <authorList>
            <person name="Spang A."/>
            <person name="Saw J.H."/>
            <person name="Jorgensen S.L."/>
            <person name="Zaremba-Niedzwiedzka K."/>
            <person name="Martijn J."/>
            <person name="Lind A.E."/>
            <person name="van Eijk R."/>
            <person name="Schleper C."/>
            <person name="Guy L."/>
            <person name="Ettema T.J."/>
        </authorList>
    </citation>
    <scope>NUCLEOTIDE SEQUENCE</scope>
</reference>
<name>A0A0F9JZU6_9ZZZZ</name>
<protein>
    <submittedName>
        <fullName evidence="1">Uncharacterized protein</fullName>
    </submittedName>
</protein>
<proteinExistence type="predicted"/>
<sequence length="97" mass="10900">MYHRKSLLLIGILTVVVIFSSVQIANAVQYLPLWDKSGYKIGEYGTVTVQDYKQNTNMQIKNSIYVTVKSNSFEHGLTLHLLETEINSGVFSGQIGF</sequence>
<comment type="caution">
    <text evidence="1">The sequence shown here is derived from an EMBL/GenBank/DDBJ whole genome shotgun (WGS) entry which is preliminary data.</text>
</comment>
<dbReference type="EMBL" id="LAZR01014910">
    <property type="protein sequence ID" value="KKM15428.1"/>
    <property type="molecule type" value="Genomic_DNA"/>
</dbReference>
<gene>
    <name evidence="1" type="ORF">LCGC14_1696140</name>
</gene>